<accession>A0A0U9I4D8</accession>
<dbReference type="InterPro" id="IPR012001">
    <property type="entry name" value="Thiamin_PyroP_enz_TPP-bd_dom"/>
</dbReference>
<dbReference type="Pfam" id="PF02776">
    <property type="entry name" value="TPP_enzyme_N"/>
    <property type="match status" value="1"/>
</dbReference>
<dbReference type="InterPro" id="IPR029035">
    <property type="entry name" value="DHS-like_NAD/FAD-binding_dom"/>
</dbReference>
<feature type="domain" description="Thiamine pyrophosphate enzyme N-terminal TPP-binding" evidence="6">
    <location>
        <begin position="1"/>
        <end position="113"/>
    </location>
</feature>
<dbReference type="GO" id="GO:0009099">
    <property type="term" value="P:L-valine biosynthetic process"/>
    <property type="evidence" value="ECO:0007669"/>
    <property type="project" value="TreeGrafter"/>
</dbReference>
<dbReference type="PROSITE" id="PS00187">
    <property type="entry name" value="TPP_ENZYMES"/>
    <property type="match status" value="1"/>
</dbReference>
<dbReference type="Gene3D" id="3.40.50.1220">
    <property type="entry name" value="TPP-binding domain"/>
    <property type="match status" value="1"/>
</dbReference>
<dbReference type="AlphaFoldDB" id="A0A0U9I4D8"/>
<evidence type="ECO:0000259" key="5">
    <source>
        <dbReference type="Pfam" id="PF02775"/>
    </source>
</evidence>
<gene>
    <name evidence="7" type="ORF">TSYNT_7178</name>
</gene>
<feature type="domain" description="Thiamine pyrophosphate enzyme TPP-binding" evidence="5">
    <location>
        <begin position="371"/>
        <end position="516"/>
    </location>
</feature>
<dbReference type="OrthoDB" id="4494979at2"/>
<dbReference type="Proteomes" id="UP000062160">
    <property type="component" value="Unassembled WGS sequence"/>
</dbReference>
<feature type="domain" description="Thiamine pyrophosphate enzyme central" evidence="4">
    <location>
        <begin position="186"/>
        <end position="316"/>
    </location>
</feature>
<evidence type="ECO:0000259" key="4">
    <source>
        <dbReference type="Pfam" id="PF00205"/>
    </source>
</evidence>
<dbReference type="InterPro" id="IPR012000">
    <property type="entry name" value="Thiamin_PyroP_enz_cen_dom"/>
</dbReference>
<comment type="similarity">
    <text evidence="1 3">Belongs to the TPP enzyme family.</text>
</comment>
<dbReference type="InterPro" id="IPR000399">
    <property type="entry name" value="TPP-bd_CS"/>
</dbReference>
<dbReference type="GO" id="GO:0009097">
    <property type="term" value="P:isoleucine biosynthetic process"/>
    <property type="evidence" value="ECO:0007669"/>
    <property type="project" value="TreeGrafter"/>
</dbReference>
<evidence type="ECO:0000313" key="7">
    <source>
        <dbReference type="EMBL" id="GAQ25160.1"/>
    </source>
</evidence>
<dbReference type="Pfam" id="PF00205">
    <property type="entry name" value="TPP_enzyme_M"/>
    <property type="match status" value="1"/>
</dbReference>
<keyword evidence="2 3" id="KW-0786">Thiamine pyrophosphate</keyword>
<evidence type="ECO:0000256" key="1">
    <source>
        <dbReference type="ARBA" id="ARBA00007812"/>
    </source>
</evidence>
<dbReference type="GO" id="GO:0000287">
    <property type="term" value="F:magnesium ion binding"/>
    <property type="evidence" value="ECO:0007669"/>
    <property type="project" value="InterPro"/>
</dbReference>
<dbReference type="GO" id="GO:0003984">
    <property type="term" value="F:acetolactate synthase activity"/>
    <property type="evidence" value="ECO:0007669"/>
    <property type="project" value="TreeGrafter"/>
</dbReference>
<dbReference type="GO" id="GO:0005948">
    <property type="term" value="C:acetolactate synthase complex"/>
    <property type="evidence" value="ECO:0007669"/>
    <property type="project" value="TreeGrafter"/>
</dbReference>
<reference evidence="7" key="1">
    <citation type="journal article" date="2016" name="Genome Announc.">
        <title>Draft Genome Sequence of the Syntrophic Lactate-Degrading Bacterium Tepidanaerobacter syntrophicus JLT.</title>
        <authorList>
            <person name="Matsuura N."/>
            <person name="Ohashi A."/>
            <person name="Tourlousse D.M."/>
            <person name="Sekiguchi Y."/>
        </authorList>
    </citation>
    <scope>NUCLEOTIDE SEQUENCE [LARGE SCALE GENOMIC DNA]</scope>
    <source>
        <strain evidence="7">JL</strain>
    </source>
</reference>
<name>A0A0U9I4D8_9FIRM</name>
<dbReference type="SUPFAM" id="SSF52518">
    <property type="entry name" value="Thiamin diphosphate-binding fold (THDP-binding)"/>
    <property type="match status" value="2"/>
</dbReference>
<evidence type="ECO:0000256" key="3">
    <source>
        <dbReference type="RuleBase" id="RU362132"/>
    </source>
</evidence>
<dbReference type="Gene3D" id="3.40.50.970">
    <property type="match status" value="2"/>
</dbReference>
<dbReference type="EMBL" id="DF977001">
    <property type="protein sequence ID" value="GAQ25160.1"/>
    <property type="molecule type" value="Genomic_DNA"/>
</dbReference>
<dbReference type="InterPro" id="IPR029061">
    <property type="entry name" value="THDP-binding"/>
</dbReference>
<organism evidence="7">
    <name type="scientific">Tepidanaerobacter syntrophicus</name>
    <dbReference type="NCBI Taxonomy" id="224999"/>
    <lineage>
        <taxon>Bacteria</taxon>
        <taxon>Bacillati</taxon>
        <taxon>Bacillota</taxon>
        <taxon>Clostridia</taxon>
        <taxon>Thermosediminibacterales</taxon>
        <taxon>Tepidanaerobacteraceae</taxon>
        <taxon>Tepidanaerobacter</taxon>
    </lineage>
</organism>
<keyword evidence="8" id="KW-1185">Reference proteome</keyword>
<dbReference type="CDD" id="cd07035">
    <property type="entry name" value="TPP_PYR_POX_like"/>
    <property type="match status" value="1"/>
</dbReference>
<dbReference type="InterPro" id="IPR011766">
    <property type="entry name" value="TPP_enzyme_TPP-bd"/>
</dbReference>
<dbReference type="Pfam" id="PF02775">
    <property type="entry name" value="TPP_enzyme_C"/>
    <property type="match status" value="1"/>
</dbReference>
<dbReference type="STRING" id="224999.GCA_001485475_01175"/>
<sequence length="526" mass="58190">MKVSDIVAKILKEEGIPCVFGYPGGEVTSFLDSLKKEGIRFILTKHESTAAFMAAATGEISGKPGVCLSTLGPGATNLITGVAHAYLDRAPVIAITGNMATNFYEVSTHQHLDLVRLFEPVSKWSATIEASSVERILSKAFAIAMSPKQGPVHLTFPSNVALMEKEKMNYYLSKISTESTFSGDISASLKIINNSKKPIIFAGLGVLRCNAHQEFVKFVEKLGAPVIITPKAKGIIPENHLQFLGVIEMLCDRIILDYAKNSDLIITIGFDVVEMDKQWMFGETPVIDIDNMPNTDKYYPTQLELHGNISKMLEVLTRQVNRASWDINDIKSVRENLIKTVATKKSEAMESFEVVKAARRTMPYDTIAVSDVGAHKMLVGQIWETYEPKTFFMSNGLSSMGSGIPTAMAAKLYFPKKPVIAIIGDGCFGMNMAELETMVREDIPIIIIVLDDKTLSLIKMNQERKGLMPYGVEFTNPDMVKLAESFGAVGYKVERIKELEDILKKELNSKKPVVIQAVIDPRSYRN</sequence>
<dbReference type="PANTHER" id="PTHR18968:SF129">
    <property type="entry name" value="ACETOLACTATE SYNTHASE"/>
    <property type="match status" value="1"/>
</dbReference>
<dbReference type="FunFam" id="3.40.50.970:FF:000007">
    <property type="entry name" value="Acetolactate synthase"/>
    <property type="match status" value="1"/>
</dbReference>
<dbReference type="InterPro" id="IPR045229">
    <property type="entry name" value="TPP_enz"/>
</dbReference>
<evidence type="ECO:0000256" key="2">
    <source>
        <dbReference type="ARBA" id="ARBA00023052"/>
    </source>
</evidence>
<protein>
    <submittedName>
        <fullName evidence="7">Acetolactate synthase-1/2/3 large subunit</fullName>
    </submittedName>
</protein>
<dbReference type="PANTHER" id="PTHR18968">
    <property type="entry name" value="THIAMINE PYROPHOSPHATE ENZYMES"/>
    <property type="match status" value="1"/>
</dbReference>
<evidence type="ECO:0000259" key="6">
    <source>
        <dbReference type="Pfam" id="PF02776"/>
    </source>
</evidence>
<dbReference type="GO" id="GO:0050660">
    <property type="term" value="F:flavin adenine dinucleotide binding"/>
    <property type="evidence" value="ECO:0007669"/>
    <property type="project" value="TreeGrafter"/>
</dbReference>
<proteinExistence type="inferred from homology"/>
<dbReference type="SUPFAM" id="SSF52467">
    <property type="entry name" value="DHS-like NAD/FAD-binding domain"/>
    <property type="match status" value="1"/>
</dbReference>
<dbReference type="GO" id="GO:0030976">
    <property type="term" value="F:thiamine pyrophosphate binding"/>
    <property type="evidence" value="ECO:0007669"/>
    <property type="project" value="InterPro"/>
</dbReference>
<dbReference type="RefSeq" id="WP_059032569.1">
    <property type="nucleotide sequence ID" value="NZ_DF977001.1"/>
</dbReference>
<evidence type="ECO:0000313" key="8">
    <source>
        <dbReference type="Proteomes" id="UP000062160"/>
    </source>
</evidence>